<organism evidence="3 4">
    <name type="scientific">Photobacterium profundum (strain SS9)</name>
    <dbReference type="NCBI Taxonomy" id="298386"/>
    <lineage>
        <taxon>Bacteria</taxon>
        <taxon>Pseudomonadati</taxon>
        <taxon>Pseudomonadota</taxon>
        <taxon>Gammaproteobacteria</taxon>
        <taxon>Vibrionales</taxon>
        <taxon>Vibrionaceae</taxon>
        <taxon>Photobacterium</taxon>
    </lineage>
</organism>
<gene>
    <name evidence="3" type="primary">ALL4897</name>
    <name evidence="3" type="ordered locus">PBPRB1146</name>
</gene>
<sequence length="235" mass="27154">MSLKKKLLLLLTLLFLLFFVNVAFVHILESKSEDKLLWVNHTHQVLSTSDKLLISLADAETGQRGYLLTNDKHYLEPYLRAIKVTEDLLFELKRLTADNPKQQTLLKALEIDIDKKCAELKQSIDLFETDSTAALQLVSSDVGKQYMDNIRWYLLSFSSEENRLLEKRKGDYREVRAYISTIIIIEVLVMLFLAVFTFTIINKNLFEPLLKLIMVTKKMEKGAPCVRLLVASNFH</sequence>
<evidence type="ECO:0000256" key="1">
    <source>
        <dbReference type="SAM" id="Phobius"/>
    </source>
</evidence>
<protein>
    <recommendedName>
        <fullName evidence="2">CHASE3 domain-containing protein</fullName>
    </recommendedName>
</protein>
<keyword evidence="4" id="KW-1185">Reference proteome</keyword>
<dbReference type="STRING" id="298386.PBPRB1146"/>
<evidence type="ECO:0000259" key="2">
    <source>
        <dbReference type="Pfam" id="PF05227"/>
    </source>
</evidence>
<dbReference type="Pfam" id="PF05227">
    <property type="entry name" value="CHASE3"/>
    <property type="match status" value="1"/>
</dbReference>
<dbReference type="Proteomes" id="UP000000593">
    <property type="component" value="Chromosome 2"/>
</dbReference>
<reference evidence="4" key="1">
    <citation type="journal article" date="2005" name="Science">
        <title>Life at depth: Photobacterium profundum genome sequence and expression analysis.</title>
        <authorList>
            <person name="Vezzi A."/>
            <person name="Campanaro S."/>
            <person name="D'Angelo M."/>
            <person name="Simonato F."/>
            <person name="Vitulo N."/>
            <person name="Lauro F.M."/>
            <person name="Cestaro A."/>
            <person name="Malacrida G."/>
            <person name="Simionati B."/>
            <person name="Cannata N."/>
            <person name="Romualdi C."/>
            <person name="Bartlett D.H."/>
            <person name="Valle G."/>
        </authorList>
    </citation>
    <scope>NUCLEOTIDE SEQUENCE [LARGE SCALE GENOMIC DNA]</scope>
    <source>
        <strain evidence="4">ATCC BAA-1253 / SS9</strain>
    </source>
</reference>
<dbReference type="EMBL" id="CR378678">
    <property type="protein sequence ID" value="CAG23018.1"/>
    <property type="molecule type" value="Genomic_DNA"/>
</dbReference>
<evidence type="ECO:0000313" key="4">
    <source>
        <dbReference type="Proteomes" id="UP000000593"/>
    </source>
</evidence>
<proteinExistence type="predicted"/>
<dbReference type="eggNOG" id="COG5278">
    <property type="taxonomic scope" value="Bacteria"/>
</dbReference>
<evidence type="ECO:0000313" key="3">
    <source>
        <dbReference type="EMBL" id="CAG23018.1"/>
    </source>
</evidence>
<keyword evidence="1" id="KW-0472">Membrane</keyword>
<dbReference type="HOGENOM" id="CLU_1179343_0_0_6"/>
<feature type="transmembrane region" description="Helical" evidence="1">
    <location>
        <begin position="177"/>
        <end position="201"/>
    </location>
</feature>
<dbReference type="CDD" id="cd19410">
    <property type="entry name" value="HK9-like_sensor"/>
    <property type="match status" value="1"/>
</dbReference>
<accession>Q6LI62</accession>
<feature type="domain" description="CHASE3" evidence="2">
    <location>
        <begin position="38"/>
        <end position="169"/>
    </location>
</feature>
<dbReference type="InterPro" id="IPR007891">
    <property type="entry name" value="CHASE3"/>
</dbReference>
<name>Q6LI62_PHOPR</name>
<keyword evidence="1" id="KW-1133">Transmembrane helix</keyword>
<dbReference type="KEGG" id="ppr:PBPRB1146"/>
<dbReference type="RefSeq" id="WP_011221207.1">
    <property type="nucleotide sequence ID" value="NC_006371.1"/>
</dbReference>
<keyword evidence="1" id="KW-0812">Transmembrane</keyword>
<dbReference type="AlphaFoldDB" id="Q6LI62"/>